<dbReference type="Proteomes" id="UP000036932">
    <property type="component" value="Unassembled WGS sequence"/>
</dbReference>
<dbReference type="GO" id="GO:0005737">
    <property type="term" value="C:cytoplasm"/>
    <property type="evidence" value="ECO:0007669"/>
    <property type="project" value="TreeGrafter"/>
</dbReference>
<dbReference type="PATRIC" id="fig|1705565.3.peg.147"/>
<keyword evidence="4" id="KW-1185">Reference proteome</keyword>
<dbReference type="EMBL" id="LIUT01000005">
    <property type="protein sequence ID" value="KOR82069.1"/>
    <property type="molecule type" value="Genomic_DNA"/>
</dbReference>
<dbReference type="InterPro" id="IPR002931">
    <property type="entry name" value="Transglutaminase-like"/>
</dbReference>
<dbReference type="PANTHER" id="PTHR46333">
    <property type="entry name" value="CYTOKINESIS PROTEIN 3"/>
    <property type="match status" value="1"/>
</dbReference>
<sequence>MKRSRGKIIKLLFIGTLAVTVAAVPEPANLSDVYATSNKAVVKSVSAIQQKLLTAMSDRQSTVRFVYQGETKSLKSQLKDALDQAMASDPYIHYTIASYSYDYRGTSSSANVTVRLSYRETAEQTDYVNHHTESILKRIIKPSMNDHEKVKAIHDWVVRNLKYDTTLTKYTAYDGLYTGSTVCQGYSLLTYKLLKEAGIQNKIVEGTAYASDNPKGQQHAWNLVLLDGKWYHMDTTWDDPVPDRDNEVSYTYYLRTDEQMGRDHTWIKSYPKADTLYRNTLANLAVEDRARAGIYEEIKRDLEYQLYDSRSIVSSYGQLQPLVKAAKTAGDKKLVFRFDGSEKELVNVLQQLQLKSNLGSIQYYHQVFENTDDLRVQIIW</sequence>
<evidence type="ECO:0000313" key="4">
    <source>
        <dbReference type="Proteomes" id="UP000036932"/>
    </source>
</evidence>
<name>A0A0M1NJK4_9BACL</name>
<evidence type="ECO:0000256" key="1">
    <source>
        <dbReference type="SAM" id="SignalP"/>
    </source>
</evidence>
<feature type="signal peptide" evidence="1">
    <location>
        <begin position="1"/>
        <end position="22"/>
    </location>
</feature>
<organism evidence="3 4">
    <name type="scientific">Paenibacillus solani</name>
    <dbReference type="NCBI Taxonomy" id="1705565"/>
    <lineage>
        <taxon>Bacteria</taxon>
        <taxon>Bacillati</taxon>
        <taxon>Bacillota</taxon>
        <taxon>Bacilli</taxon>
        <taxon>Bacillales</taxon>
        <taxon>Paenibacillaceae</taxon>
        <taxon>Paenibacillus</taxon>
    </lineage>
</organism>
<dbReference type="Pfam" id="PF01841">
    <property type="entry name" value="Transglut_core"/>
    <property type="match status" value="1"/>
</dbReference>
<dbReference type="SUPFAM" id="SSF54001">
    <property type="entry name" value="Cysteine proteinases"/>
    <property type="match status" value="1"/>
</dbReference>
<dbReference type="RefSeq" id="WP_054404389.1">
    <property type="nucleotide sequence ID" value="NZ_LIUT01000005.1"/>
</dbReference>
<dbReference type="PANTHER" id="PTHR46333:SF2">
    <property type="entry name" value="CYTOKINESIS PROTEIN 3"/>
    <property type="match status" value="1"/>
</dbReference>
<dbReference type="Gene3D" id="3.10.620.30">
    <property type="match status" value="1"/>
</dbReference>
<dbReference type="InterPro" id="IPR052557">
    <property type="entry name" value="CAP/Cytokinesis_protein"/>
</dbReference>
<reference evidence="4" key="1">
    <citation type="submission" date="2015-08" db="EMBL/GenBank/DDBJ databases">
        <title>Genome sequencing project for genomic taxonomy and phylogenomics of Bacillus-like bacteria.</title>
        <authorList>
            <person name="Liu B."/>
            <person name="Wang J."/>
            <person name="Zhu Y."/>
            <person name="Liu G."/>
            <person name="Chen Q."/>
            <person name="Chen Z."/>
            <person name="Lan J."/>
            <person name="Che J."/>
            <person name="Ge C."/>
            <person name="Shi H."/>
            <person name="Pan Z."/>
            <person name="Liu X."/>
        </authorList>
    </citation>
    <scope>NUCLEOTIDE SEQUENCE [LARGE SCALE GENOMIC DNA]</scope>
    <source>
        <strain evidence="4">FJAT-22460</strain>
    </source>
</reference>
<gene>
    <name evidence="3" type="ORF">AM231_21130</name>
</gene>
<proteinExistence type="predicted"/>
<dbReference type="SMART" id="SM00460">
    <property type="entry name" value="TGc"/>
    <property type="match status" value="1"/>
</dbReference>
<evidence type="ECO:0000313" key="3">
    <source>
        <dbReference type="EMBL" id="KOR82069.1"/>
    </source>
</evidence>
<accession>A0A0M1NJK4</accession>
<evidence type="ECO:0000259" key="2">
    <source>
        <dbReference type="SMART" id="SM00460"/>
    </source>
</evidence>
<protein>
    <submittedName>
        <fullName evidence="3">Transglutaminase</fullName>
    </submittedName>
</protein>
<dbReference type="InterPro" id="IPR038765">
    <property type="entry name" value="Papain-like_cys_pep_sf"/>
</dbReference>
<feature type="chain" id="PRO_5039647519" evidence="1">
    <location>
        <begin position="23"/>
        <end position="380"/>
    </location>
</feature>
<dbReference type="AlphaFoldDB" id="A0A0M1NJK4"/>
<dbReference type="OrthoDB" id="9788327at2"/>
<keyword evidence="1" id="KW-0732">Signal</keyword>
<feature type="domain" description="Transglutaminase-like" evidence="2">
    <location>
        <begin position="175"/>
        <end position="237"/>
    </location>
</feature>
<comment type="caution">
    <text evidence="3">The sequence shown here is derived from an EMBL/GenBank/DDBJ whole genome shotgun (WGS) entry which is preliminary data.</text>
</comment>